<dbReference type="EMBL" id="SPQT01000014">
    <property type="protein sequence ID" value="TFV45529.1"/>
    <property type="molecule type" value="Genomic_DNA"/>
</dbReference>
<keyword evidence="3" id="KW-0479">Metal-binding</keyword>
<evidence type="ECO:0000256" key="6">
    <source>
        <dbReference type="ARBA" id="ARBA00022837"/>
    </source>
</evidence>
<keyword evidence="4 8" id="KW-0732">Signal</keyword>
<evidence type="ECO:0000313" key="10">
    <source>
        <dbReference type="Proteomes" id="UP000297966"/>
    </source>
</evidence>
<evidence type="ECO:0000256" key="5">
    <source>
        <dbReference type="ARBA" id="ARBA00022801"/>
    </source>
</evidence>
<feature type="chain" id="PRO_5021464060" evidence="8">
    <location>
        <begin position="29"/>
        <end position="565"/>
    </location>
</feature>
<dbReference type="PANTHER" id="PTHR33938:SF15">
    <property type="entry name" value="FERULOYL ESTERASE B-RELATED"/>
    <property type="match status" value="1"/>
</dbReference>
<dbReference type="GO" id="GO:0052689">
    <property type="term" value="F:carboxylic ester hydrolase activity"/>
    <property type="evidence" value="ECO:0007669"/>
    <property type="project" value="UniProtKB-KW"/>
</dbReference>
<dbReference type="OrthoDB" id="7197884at2"/>
<keyword evidence="7" id="KW-1015">Disulfide bond</keyword>
<protein>
    <submittedName>
        <fullName evidence="9">Tannase/feruloyl esterase family alpha/beta hydrolase</fullName>
    </submittedName>
</protein>
<evidence type="ECO:0000313" key="9">
    <source>
        <dbReference type="EMBL" id="TFV45529.1"/>
    </source>
</evidence>
<dbReference type="Pfam" id="PF07519">
    <property type="entry name" value="Tannase"/>
    <property type="match status" value="1"/>
</dbReference>
<dbReference type="InterPro" id="IPR011118">
    <property type="entry name" value="Tannase/feruloyl_esterase"/>
</dbReference>
<accession>A0A4Y9LRG4</accession>
<name>A0A4Y9LRG4_9BRAD</name>
<dbReference type="AlphaFoldDB" id="A0A4Y9LRG4"/>
<reference evidence="9 10" key="1">
    <citation type="submission" date="2019-03" db="EMBL/GenBank/DDBJ databases">
        <title>Bradyrhizobium diversity isolated from nodules of Chamaecrista fasciculata.</title>
        <authorList>
            <person name="Klepa M.S."/>
            <person name="Urquiaga M.O."/>
            <person name="Hungria M."/>
            <person name="Delamuta J.R."/>
        </authorList>
    </citation>
    <scope>NUCLEOTIDE SEQUENCE [LARGE SCALE GENOMIC DNA]</scope>
    <source>
        <strain evidence="9 10">CNPSo 3448</strain>
    </source>
</reference>
<dbReference type="InterPro" id="IPR029058">
    <property type="entry name" value="AB_hydrolase_fold"/>
</dbReference>
<evidence type="ECO:0000256" key="1">
    <source>
        <dbReference type="ARBA" id="ARBA00006249"/>
    </source>
</evidence>
<feature type="signal peptide" evidence="8">
    <location>
        <begin position="1"/>
        <end position="28"/>
    </location>
</feature>
<sequence>MREAAVRSGLVSAVTLAALLGSTALVRADAEACSPVTSASLAISGIEITGSKAQDAASGLPKHCIVTGIANQRTGADGKSYAIQFELRLPAEWNGRFLHQVNGGNDGVVVPALGDKPDGFASGGTVPLTRGFAVLSSDSGHSGSDPANKSLGLTAGAAFGLDPQARRDYGYAADMTLSPVGKAIIALHYGRKPDRSYMAGCSNGGRHAMVAASRMPENYDGFLVGNPGFDLPRAAIQHAWDVQAFLKADPDLRKSITREDAQVIASRITEACDALDGVKDGLTANLAACQKAFDLKSLACAPGQTNACLPQAKVDALKTSLAGPKNSKGEALYSDWPLDGGIGTGNWRAWKVESPVAPWNNYPIIATMGAASLNYIFSTPPVAVEGSSDKLIDALKAYDFDKDAPKIFAKDGTFTESAMDFMTPPDVDDPKLAGLQKSGGKMLIYHGQADPVFSVNDSIRWYDRLDKNLQGRADGIARLFTIPGATHCGGGVALDKFDALSALTDWVEKGKAPERIIVSANPANKEVPASWSPNRTRPLCPYPSYAAYSGQGDSEDAANFVCKAP</sequence>
<dbReference type="SUPFAM" id="SSF53474">
    <property type="entry name" value="alpha/beta-Hydrolases"/>
    <property type="match status" value="1"/>
</dbReference>
<comment type="caution">
    <text evidence="9">The sequence shown here is derived from an EMBL/GenBank/DDBJ whole genome shotgun (WGS) entry which is preliminary data.</text>
</comment>
<evidence type="ECO:0000256" key="3">
    <source>
        <dbReference type="ARBA" id="ARBA00022723"/>
    </source>
</evidence>
<comment type="similarity">
    <text evidence="1">Belongs to the tannase family.</text>
</comment>
<proteinExistence type="inferred from homology"/>
<evidence type="ECO:0000256" key="8">
    <source>
        <dbReference type="SAM" id="SignalP"/>
    </source>
</evidence>
<organism evidence="9 10">
    <name type="scientific">Bradyrhizobium niftali</name>
    <dbReference type="NCBI Taxonomy" id="2560055"/>
    <lineage>
        <taxon>Bacteria</taxon>
        <taxon>Pseudomonadati</taxon>
        <taxon>Pseudomonadota</taxon>
        <taxon>Alphaproteobacteria</taxon>
        <taxon>Hyphomicrobiales</taxon>
        <taxon>Nitrobacteraceae</taxon>
        <taxon>Bradyrhizobium</taxon>
    </lineage>
</organism>
<keyword evidence="10" id="KW-1185">Reference proteome</keyword>
<keyword evidence="6" id="KW-0106">Calcium</keyword>
<evidence type="ECO:0000256" key="7">
    <source>
        <dbReference type="ARBA" id="ARBA00023157"/>
    </source>
</evidence>
<dbReference type="GO" id="GO:0046872">
    <property type="term" value="F:metal ion binding"/>
    <property type="evidence" value="ECO:0007669"/>
    <property type="project" value="UniProtKB-KW"/>
</dbReference>
<evidence type="ECO:0000256" key="4">
    <source>
        <dbReference type="ARBA" id="ARBA00022729"/>
    </source>
</evidence>
<keyword evidence="2" id="KW-0719">Serine esterase</keyword>
<evidence type="ECO:0000256" key="2">
    <source>
        <dbReference type="ARBA" id="ARBA00022487"/>
    </source>
</evidence>
<gene>
    <name evidence="9" type="ORF">E4K65_23245</name>
</gene>
<keyword evidence="5 9" id="KW-0378">Hydrolase</keyword>
<dbReference type="Gene3D" id="3.40.50.1820">
    <property type="entry name" value="alpha/beta hydrolase"/>
    <property type="match status" value="1"/>
</dbReference>
<dbReference type="Proteomes" id="UP000297966">
    <property type="component" value="Unassembled WGS sequence"/>
</dbReference>
<dbReference type="PANTHER" id="PTHR33938">
    <property type="entry name" value="FERULOYL ESTERASE B-RELATED"/>
    <property type="match status" value="1"/>
</dbReference>